<dbReference type="Pfam" id="PF17862">
    <property type="entry name" value="AAA_lid_3"/>
    <property type="match status" value="1"/>
</dbReference>
<dbReference type="GO" id="GO:0005634">
    <property type="term" value="C:nucleus"/>
    <property type="evidence" value="ECO:0007669"/>
    <property type="project" value="TreeGrafter"/>
</dbReference>
<reference evidence="5" key="1">
    <citation type="submission" date="2022-07" db="EMBL/GenBank/DDBJ databases">
        <title>Phylogenomic reconstructions and comparative analyses of Kickxellomycotina fungi.</title>
        <authorList>
            <person name="Reynolds N.K."/>
            <person name="Stajich J.E."/>
            <person name="Barry K."/>
            <person name="Grigoriev I.V."/>
            <person name="Crous P."/>
            <person name="Smith M.E."/>
        </authorList>
    </citation>
    <scope>NUCLEOTIDE SEQUENCE</scope>
    <source>
        <strain evidence="5">NRRL 1565</strain>
    </source>
</reference>
<dbReference type="AlphaFoldDB" id="A0A9W8HN55"/>
<dbReference type="PANTHER" id="PTHR23077">
    <property type="entry name" value="AAA-FAMILY ATPASE"/>
    <property type="match status" value="1"/>
</dbReference>
<keyword evidence="2" id="KW-0547">Nucleotide-binding</keyword>
<name>A0A9W8HN55_9FUNG</name>
<feature type="non-terminal residue" evidence="5">
    <location>
        <position position="1"/>
    </location>
</feature>
<dbReference type="PANTHER" id="PTHR23077:SF171">
    <property type="entry name" value="NUCLEAR VALOSIN-CONTAINING PROTEIN-LIKE"/>
    <property type="match status" value="1"/>
</dbReference>
<evidence type="ECO:0000256" key="1">
    <source>
        <dbReference type="ARBA" id="ARBA00006914"/>
    </source>
</evidence>
<dbReference type="SUPFAM" id="SSF52540">
    <property type="entry name" value="P-loop containing nucleoside triphosphate hydrolases"/>
    <property type="match status" value="1"/>
</dbReference>
<dbReference type="EMBL" id="JANBUO010002564">
    <property type="protein sequence ID" value="KAJ2794351.1"/>
    <property type="molecule type" value="Genomic_DNA"/>
</dbReference>
<comment type="caution">
    <text evidence="5">The sequence shown here is derived from an EMBL/GenBank/DDBJ whole genome shotgun (WGS) entry which is preliminary data.</text>
</comment>
<sequence>RADILRTLSKKTPLAADVDLDMIAADQRCSGFSGADLAGLVREASVTALRLAVFARNSAAPTMAPGSPTIVVTHEHFDAALQRTAPSVSAADMRRYESLRKLYGN</sequence>
<dbReference type="GO" id="GO:1990275">
    <property type="term" value="F:preribosome binding"/>
    <property type="evidence" value="ECO:0007669"/>
    <property type="project" value="TreeGrafter"/>
</dbReference>
<evidence type="ECO:0000259" key="4">
    <source>
        <dbReference type="Pfam" id="PF17862"/>
    </source>
</evidence>
<keyword evidence="6" id="KW-1185">Reference proteome</keyword>
<evidence type="ECO:0000313" key="5">
    <source>
        <dbReference type="EMBL" id="KAJ2794351.1"/>
    </source>
</evidence>
<gene>
    <name evidence="5" type="primary">RIX7_2</name>
    <name evidence="5" type="ORF">H4R20_006257</name>
</gene>
<dbReference type="InterPro" id="IPR050168">
    <property type="entry name" value="AAA_ATPase_domain"/>
</dbReference>
<dbReference type="GO" id="GO:0003723">
    <property type="term" value="F:RNA binding"/>
    <property type="evidence" value="ECO:0007669"/>
    <property type="project" value="TreeGrafter"/>
</dbReference>
<dbReference type="GO" id="GO:0005524">
    <property type="term" value="F:ATP binding"/>
    <property type="evidence" value="ECO:0007669"/>
    <property type="project" value="UniProtKB-KW"/>
</dbReference>
<dbReference type="Gene3D" id="1.10.8.60">
    <property type="match status" value="1"/>
</dbReference>
<proteinExistence type="inferred from homology"/>
<dbReference type="GO" id="GO:0016887">
    <property type="term" value="F:ATP hydrolysis activity"/>
    <property type="evidence" value="ECO:0007669"/>
    <property type="project" value="TreeGrafter"/>
</dbReference>
<feature type="domain" description="AAA ATPase AAA+ lid" evidence="4">
    <location>
        <begin position="17"/>
        <end position="50"/>
    </location>
</feature>
<evidence type="ECO:0000256" key="2">
    <source>
        <dbReference type="ARBA" id="ARBA00022741"/>
    </source>
</evidence>
<dbReference type="InterPro" id="IPR041569">
    <property type="entry name" value="AAA_lid_3"/>
</dbReference>
<organism evidence="5 6">
    <name type="scientific">Coemansia guatemalensis</name>
    <dbReference type="NCBI Taxonomy" id="2761395"/>
    <lineage>
        <taxon>Eukaryota</taxon>
        <taxon>Fungi</taxon>
        <taxon>Fungi incertae sedis</taxon>
        <taxon>Zoopagomycota</taxon>
        <taxon>Kickxellomycotina</taxon>
        <taxon>Kickxellomycetes</taxon>
        <taxon>Kickxellales</taxon>
        <taxon>Kickxellaceae</taxon>
        <taxon>Coemansia</taxon>
    </lineage>
</organism>
<dbReference type="OrthoDB" id="2678692at2759"/>
<accession>A0A9W8HN55</accession>
<keyword evidence="3" id="KW-0067">ATP-binding</keyword>
<comment type="similarity">
    <text evidence="1">Belongs to the AAA ATPase family.</text>
</comment>
<evidence type="ECO:0000313" key="6">
    <source>
        <dbReference type="Proteomes" id="UP001140094"/>
    </source>
</evidence>
<protein>
    <submittedName>
        <fullName evidence="5">Ribosome biogenesis ATPase rix7</fullName>
    </submittedName>
</protein>
<evidence type="ECO:0000256" key="3">
    <source>
        <dbReference type="ARBA" id="ARBA00022840"/>
    </source>
</evidence>
<dbReference type="Proteomes" id="UP001140094">
    <property type="component" value="Unassembled WGS sequence"/>
</dbReference>
<dbReference type="InterPro" id="IPR027417">
    <property type="entry name" value="P-loop_NTPase"/>
</dbReference>
<dbReference type="GO" id="GO:0042254">
    <property type="term" value="P:ribosome biogenesis"/>
    <property type="evidence" value="ECO:0007669"/>
    <property type="project" value="TreeGrafter"/>
</dbReference>